<evidence type="ECO:0000256" key="3">
    <source>
        <dbReference type="SAM" id="Phobius"/>
    </source>
</evidence>
<keyword evidence="3" id="KW-1133">Transmembrane helix</keyword>
<dbReference type="Pfam" id="PF10344">
    <property type="entry name" value="Hobbit"/>
    <property type="match status" value="3"/>
</dbReference>
<accession>A0A1B6DW34</accession>
<protein>
    <recommendedName>
        <fullName evidence="4">FMP27/BLTP2/Hobbit GFWDK motif-containing RBG unit domain-containing protein</fullName>
    </recommendedName>
</protein>
<dbReference type="PANTHER" id="PTHR15678">
    <property type="entry name" value="ANTIGEN MLAA-22-RELATED"/>
    <property type="match status" value="1"/>
</dbReference>
<feature type="compositionally biased region" description="Low complexity" evidence="2">
    <location>
        <begin position="1493"/>
        <end position="1511"/>
    </location>
</feature>
<evidence type="ECO:0000313" key="5">
    <source>
        <dbReference type="EMBL" id="JAS29870.1"/>
    </source>
</evidence>
<feature type="region of interest" description="Disordered" evidence="2">
    <location>
        <begin position="1476"/>
        <end position="1514"/>
    </location>
</feature>
<keyword evidence="3" id="KW-0812">Transmembrane</keyword>
<feature type="domain" description="FMP27/BLTP2/Hobbit GFWDK motif-containing RBG unit" evidence="4">
    <location>
        <begin position="1009"/>
        <end position="1141"/>
    </location>
</feature>
<gene>
    <name evidence="5" type="ORF">g.17974</name>
</gene>
<keyword evidence="3" id="KW-0472">Membrane</keyword>
<dbReference type="PANTHER" id="PTHR15678:SF6">
    <property type="entry name" value="BRIDGE-LIKE LIPID TRANSFER PROTEIN FAMILY MEMBER 2"/>
    <property type="match status" value="1"/>
</dbReference>
<dbReference type="SMART" id="SM01214">
    <property type="entry name" value="Fmp27_GFWDK"/>
    <property type="match status" value="1"/>
</dbReference>
<name>A0A1B6DW34_9HEMI</name>
<dbReference type="EMBL" id="GEDC01007428">
    <property type="protein sequence ID" value="JAS29870.1"/>
    <property type="molecule type" value="Transcribed_RNA"/>
</dbReference>
<feature type="coiled-coil region" evidence="1">
    <location>
        <begin position="1805"/>
        <end position="1866"/>
    </location>
</feature>
<dbReference type="InterPro" id="IPR019441">
    <property type="entry name" value="FMP27/BLTP2/Hobbit_GFWDK_RBG"/>
</dbReference>
<proteinExistence type="predicted"/>
<reference evidence="5" key="1">
    <citation type="submission" date="2015-12" db="EMBL/GenBank/DDBJ databases">
        <title>De novo transcriptome assembly of four potential Pierce s Disease insect vectors from Arizona vineyards.</title>
        <authorList>
            <person name="Tassone E.E."/>
        </authorList>
    </citation>
    <scope>NUCLEOTIDE SEQUENCE</scope>
</reference>
<dbReference type="InterPro" id="IPR045167">
    <property type="entry name" value="Hobbit"/>
</dbReference>
<feature type="non-terminal residue" evidence="5">
    <location>
        <position position="1962"/>
    </location>
</feature>
<evidence type="ECO:0000259" key="4">
    <source>
        <dbReference type="SMART" id="SM01214"/>
    </source>
</evidence>
<evidence type="ECO:0000256" key="2">
    <source>
        <dbReference type="SAM" id="MobiDB-lite"/>
    </source>
</evidence>
<sequence length="1962" mass="222911">MDGFGLFFLICGIIYCAITWLIPQLLSWLIKRKFHIEARIGRIGIPYFTLEDVQISKNGFTVHIDSIGFRSSFLSSEVTKLVSVIVREVRINKDVSSRGRQDETKTWNPPPSFQDQKIPPIVITFAQFMAVHVKSITGMILRAESPEWLLHTTLNNLHIDGSVVHSSRSLLVNIMVASASAKLLRHAQVTPKTAHACLAELSVAMTAEATFVAQGPFSLEKLFIGFEHTKAVINDGFYSFAQERHKPEDVRTTPSSTQEADPSEILMRLSPIIPKILTMKLEDAILSGTKDIATLQCLLINTRYIPVGVSGWSQATVGISVDGLDIKGECDKVLTLKKFNIEANLLDRLFNVHLSLNTLIMTYNHEDIYSWITANIREPIELKQNQSIDKKVITKTPAYSCNWLKNIEVQGCAELWNVTVVLKLPSVTADSVAGFSHVKVVCACDLAYPGATAIQSIHWLPQGLSQHHCSSEVLIEAAWCRLNEAKDFTPNHLKKWHLWGTPLFIGVALLKSKVHPNRPPKIQAMLDNIRVEWSPPLAILLLQAGLCLKAYKSPTKYYDKSNHTRKHTPLDFILNISLTNSNIFFIADRKVCIVSRIDTTSIESDSNKTTVVVDGAKVASITPSKSQYVCVRSEELKSACAYFKQAHVEWHQSKYKLSFNLSNDIEVGWSPNLHLKFLTLVDEMKTFWNSTKQLITENPHKNEKDSKPKSLSLKLNLKVKGHLRLSLTLSPNHYLTFTTDDIHYERNDEDRLIESSLLKISIDGANIFTIGGLESKIVHDNEIIRVERANSEGFILPWNRTWSTTIGSLKAIFPYEHNFAEAVQNEFISIIKWLKSIHRKQIPEAQLPLPSDIIIKVAEFIFEISDDPFEVRLRDIYELLEDEYKESLKRQKMMDAKVAEFCKERWLLPEDKVDELYANLNKMNAQIYIQRSRQMKQAGTRTRLLAWIMSDLELIALTDPSIHGPENVVKTMTEIDSDTPWPEESVEFSTLWCRSVTASCCEWKFQLRDFPQPWLDIGQLHMWGRLVGAEQKASKRATRSVMIDLGSPWGETCIERSMTSLKFYHDLNCEVEHFSYAFGPCWEPVIAQCNLSFEKISRPSRDPSLPLSFWDKMRLLIHGRLTMYIRQLTILLHASLDPYNTTEEMEVTWSDVAMDWTNAKVVFKGDLDVCVRTASKYDDCRLLHLPNLKLSIKLTWLCYGDPNDHHSVMPCAADKLPEYSSNQVHDSFRAFRSQNLNVSLALETKPVNNNGPTEDCPVALLYGSTLRWFENLKLILSGVTRPTRRGSAFNNLRPRKKPLSRHYRKIHLSLQLHRFHIHYWMSFAMQRGLEMVAQRISTSSEHTLTLVPIDDNLKHRPRPEWAVMYMTCELNDAEIWLKSALQIEDGKELLSLRQPVEKCYCLSVGKVSYGREASVLGKNRGVVTEGMPTHRLVVHHLKGAWTMSNRDVVFALFDSFMKTKQLKKILSTEALKGFRTDSTSTPLKSRNRTTEGQSTSVVASPSPAVQATPSPMSKLQSGHAATMLQQLIAEAENKSVVFSDDLSAQTREQHLQGLAACHEDDIVHKNWLIELVNSQVLLKGIETKGYVILSAAKAEILQRVHRPVWKERTLVSKTTWVGSLECMQYYATVSAGENDSLDENIMWLTVENIQEKDGATVIADLPDVPHLVGSGQSVGGVVSETVGASSVGENPPLQLQRIVSRCKCEFFYAGYGESSIDPSTLQEVPPPLADEAGSPWEKKETAVDAFTLMHHDLDVCTNSLQYAMILDIVNLLLFVEPRRKEAYERLQRMRFQLQLHSVQDQRKPIQQLQNHVRSLVSKLRRLEKETYLVQRALQEEPLSQHLNDEMANLEEKVYECKEQLQCQSDELDMMLSCYKETQLTANQRLATLRGDKPVTTVRANEIVFKHAKWRLTEADGQLGIADLVLSNFLYTKNSKSDDSVEHLLELGYVRMTNMLPNQIYQE</sequence>
<organism evidence="5">
    <name type="scientific">Clastoptera arizonana</name>
    <name type="common">Arizona spittle bug</name>
    <dbReference type="NCBI Taxonomy" id="38151"/>
    <lineage>
        <taxon>Eukaryota</taxon>
        <taxon>Metazoa</taxon>
        <taxon>Ecdysozoa</taxon>
        <taxon>Arthropoda</taxon>
        <taxon>Hexapoda</taxon>
        <taxon>Insecta</taxon>
        <taxon>Pterygota</taxon>
        <taxon>Neoptera</taxon>
        <taxon>Paraneoptera</taxon>
        <taxon>Hemiptera</taxon>
        <taxon>Auchenorrhyncha</taxon>
        <taxon>Cercopoidea</taxon>
        <taxon>Clastopteridae</taxon>
        <taxon>Clastoptera</taxon>
    </lineage>
</organism>
<keyword evidence="1" id="KW-0175">Coiled coil</keyword>
<evidence type="ECO:0000256" key="1">
    <source>
        <dbReference type="SAM" id="Coils"/>
    </source>
</evidence>
<feature type="transmembrane region" description="Helical" evidence="3">
    <location>
        <begin position="6"/>
        <end position="30"/>
    </location>
</feature>